<evidence type="ECO:0000313" key="1">
    <source>
        <dbReference type="EMBL" id="TCL68571.1"/>
    </source>
</evidence>
<gene>
    <name evidence="1" type="ORF">EDC14_1013113</name>
</gene>
<accession>A0A4R1RQA1</accession>
<protein>
    <recommendedName>
        <fullName evidence="3">Heparinase II/III-like protein</fullName>
    </recommendedName>
</protein>
<sequence length="580" mass="65826">MNGGGWGRERTFQIHPPFVMNQRQSNGIEERGNAMRQHYEKIIRDTEQRVQTFLQYQVREEGSFFDGGFMNSDRYADPKATIFYLANLAALYFNPQSRFFRDPSAIGRVRAALDYELRVQRPDGTFDFLDCNFYAAPDTAFYINRLVSMYRVVVKYGNLPEDAWLTEKLYAIIERAGYGMAAGGFHTPNHRWAIAAALSSCYNLTGVAAFREAAAKYLNEGIDCNADGEYAERSAGNYNGVNNEQLIILALETGDDSYLEHVRRNLELSLFYIDPDGSVFTNNSTRQDYGTKKYPESYYYQYLYLAWKCGIPHFAAAAGKIMADLAERGDPAPDCLDWYMLYPELIEYPLPEAALPTEYEAFYPASGIVRVRRGNHSFSLIRGNSRFLYFQVGALSLYLKIGVSYFDQREFRAESIERTTEGYRLTYQARGWYYLPFDEKPATADWWSMDHRLRKKLSGPDLAITVTVKEIAGGIAVRIATSGCDRVPLKIETAFPADAFIQTESFMCTASAGEALTVKRGQLEVTKGLDTILLGPAFANHNFVGGKFGSEARSANHFTVYFTDFSHFDHTLTIREPKND</sequence>
<dbReference type="InterPro" id="IPR008930">
    <property type="entry name" value="Terpenoid_cyclase/PrenylTrfase"/>
</dbReference>
<evidence type="ECO:0000313" key="2">
    <source>
        <dbReference type="Proteomes" id="UP000295008"/>
    </source>
</evidence>
<name>A0A4R1RQA1_HYDET</name>
<evidence type="ECO:0008006" key="3">
    <source>
        <dbReference type="Google" id="ProtNLM"/>
    </source>
</evidence>
<reference evidence="1 2" key="1">
    <citation type="submission" date="2019-03" db="EMBL/GenBank/DDBJ databases">
        <title>Genomic Encyclopedia of Type Strains, Phase IV (KMG-IV): sequencing the most valuable type-strain genomes for metagenomic binning, comparative biology and taxonomic classification.</title>
        <authorList>
            <person name="Goeker M."/>
        </authorList>
    </citation>
    <scope>NUCLEOTIDE SEQUENCE [LARGE SCALE GENOMIC DNA]</scope>
    <source>
        <strain evidence="1 2">LX-B</strain>
    </source>
</reference>
<comment type="caution">
    <text evidence="1">The sequence shown here is derived from an EMBL/GenBank/DDBJ whole genome shotgun (WGS) entry which is preliminary data.</text>
</comment>
<proteinExistence type="predicted"/>
<dbReference type="AlphaFoldDB" id="A0A4R1RQA1"/>
<keyword evidence="2" id="KW-1185">Reference proteome</keyword>
<dbReference type="EMBL" id="SLUN01000013">
    <property type="protein sequence ID" value="TCL68571.1"/>
    <property type="molecule type" value="Genomic_DNA"/>
</dbReference>
<dbReference type="Proteomes" id="UP000295008">
    <property type="component" value="Unassembled WGS sequence"/>
</dbReference>
<organism evidence="1 2">
    <name type="scientific">Hydrogenispora ethanolica</name>
    <dbReference type="NCBI Taxonomy" id="1082276"/>
    <lineage>
        <taxon>Bacteria</taxon>
        <taxon>Bacillati</taxon>
        <taxon>Bacillota</taxon>
        <taxon>Hydrogenispora</taxon>
    </lineage>
</organism>
<dbReference type="SUPFAM" id="SSF48239">
    <property type="entry name" value="Terpenoid cyclases/Protein prenyltransferases"/>
    <property type="match status" value="1"/>
</dbReference>